<accession>A0A2X2EHT8</accession>
<comment type="subcellular location">
    <subcellularLocation>
        <location evidence="1">Cytoplasm</location>
    </subcellularLocation>
</comment>
<evidence type="ECO:0000256" key="4">
    <source>
        <dbReference type="ARBA" id="ARBA00022645"/>
    </source>
</evidence>
<evidence type="ECO:0000256" key="2">
    <source>
        <dbReference type="ARBA" id="ARBA00006040"/>
    </source>
</evidence>
<dbReference type="Proteomes" id="UP000250443">
    <property type="component" value="Unassembled WGS sequence"/>
</dbReference>
<organism evidence="18 19">
    <name type="scientific">Pseudomonas luteola</name>
    <dbReference type="NCBI Taxonomy" id="47886"/>
    <lineage>
        <taxon>Bacteria</taxon>
        <taxon>Pseudomonadati</taxon>
        <taxon>Pseudomonadota</taxon>
        <taxon>Gammaproteobacteria</taxon>
        <taxon>Pseudomonadales</taxon>
        <taxon>Pseudomonadaceae</taxon>
        <taxon>Pseudomonas</taxon>
    </lineage>
</organism>
<dbReference type="GO" id="GO:0004222">
    <property type="term" value="F:metalloendopeptidase activity"/>
    <property type="evidence" value="ECO:0007669"/>
    <property type="project" value="InterPro"/>
</dbReference>
<dbReference type="InterPro" id="IPR045090">
    <property type="entry name" value="Pept_M3A_M3B"/>
</dbReference>
<keyword evidence="3" id="KW-0963">Cytoplasm</keyword>
<evidence type="ECO:0000256" key="13">
    <source>
        <dbReference type="ARBA" id="ARBA00070755"/>
    </source>
</evidence>
<evidence type="ECO:0000256" key="15">
    <source>
        <dbReference type="RuleBase" id="RU003435"/>
    </source>
</evidence>
<dbReference type="InterPro" id="IPR034005">
    <property type="entry name" value="M3A_DCP"/>
</dbReference>
<evidence type="ECO:0000259" key="17">
    <source>
        <dbReference type="Pfam" id="PF01432"/>
    </source>
</evidence>
<dbReference type="GO" id="GO:0046872">
    <property type="term" value="F:metal ion binding"/>
    <property type="evidence" value="ECO:0007669"/>
    <property type="project" value="UniProtKB-UniRule"/>
</dbReference>
<dbReference type="CDD" id="cd06456">
    <property type="entry name" value="M3A_DCP"/>
    <property type="match status" value="1"/>
</dbReference>
<feature type="signal peptide" evidence="16">
    <location>
        <begin position="1"/>
        <end position="20"/>
    </location>
</feature>
<dbReference type="PANTHER" id="PTHR43660">
    <property type="entry name" value="DIPEPTIDYL CARBOXYPEPTIDASE"/>
    <property type="match status" value="1"/>
</dbReference>
<dbReference type="GO" id="GO:0005829">
    <property type="term" value="C:cytosol"/>
    <property type="evidence" value="ECO:0007669"/>
    <property type="project" value="TreeGrafter"/>
</dbReference>
<dbReference type="GO" id="GO:0008241">
    <property type="term" value="F:peptidyl-dipeptidase activity"/>
    <property type="evidence" value="ECO:0007669"/>
    <property type="project" value="UniProtKB-EC"/>
</dbReference>
<comment type="cofactor">
    <cofactor evidence="15">
        <name>Zn(2+)</name>
        <dbReference type="ChEBI" id="CHEBI:29105"/>
    </cofactor>
    <text evidence="15">Binds 1 zinc ion.</text>
</comment>
<gene>
    <name evidence="18" type="primary">dcp</name>
    <name evidence="18" type="ORF">NCTC11842_02479</name>
</gene>
<evidence type="ECO:0000256" key="11">
    <source>
        <dbReference type="ARBA" id="ARBA00054529"/>
    </source>
</evidence>
<dbReference type="FunFam" id="1.10.1370.40:FF:000001">
    <property type="entry name" value="Dipeptidyl carboxypeptidase II"/>
    <property type="match status" value="1"/>
</dbReference>
<dbReference type="AlphaFoldDB" id="A0A2X2EHT8"/>
<feature type="chain" id="PRO_5015865812" description="Dipeptidyl carboxypeptidase" evidence="16">
    <location>
        <begin position="21"/>
        <end position="729"/>
    </location>
</feature>
<evidence type="ECO:0000256" key="9">
    <source>
        <dbReference type="ARBA" id="ARBA00023049"/>
    </source>
</evidence>
<dbReference type="GO" id="GO:0004180">
    <property type="term" value="F:carboxypeptidase activity"/>
    <property type="evidence" value="ECO:0007669"/>
    <property type="project" value="UniProtKB-KW"/>
</dbReference>
<dbReference type="NCBIfam" id="NF007624">
    <property type="entry name" value="PRK10280.1"/>
    <property type="match status" value="1"/>
</dbReference>
<comment type="similarity">
    <text evidence="2 15">Belongs to the peptidase M3 family.</text>
</comment>
<dbReference type="PANTHER" id="PTHR43660:SF1">
    <property type="entry name" value="DIPEPTIDYL CARBOXYPEPTIDASE"/>
    <property type="match status" value="1"/>
</dbReference>
<dbReference type="EC" id="3.4.15.5" evidence="12"/>
<evidence type="ECO:0000256" key="10">
    <source>
        <dbReference type="ARBA" id="ARBA00052506"/>
    </source>
</evidence>
<dbReference type="Gene3D" id="1.10.1370.40">
    <property type="match status" value="1"/>
</dbReference>
<evidence type="ECO:0000313" key="19">
    <source>
        <dbReference type="Proteomes" id="UP000250443"/>
    </source>
</evidence>
<evidence type="ECO:0000313" key="18">
    <source>
        <dbReference type="EMBL" id="SPZ07739.1"/>
    </source>
</evidence>
<evidence type="ECO:0000256" key="3">
    <source>
        <dbReference type="ARBA" id="ARBA00022490"/>
    </source>
</evidence>
<keyword evidence="8 15" id="KW-0862">Zinc</keyword>
<comment type="function">
    <text evidence="11">Removes dipeptides from the C-termini of N-blocked tripeptides, tetrapeptides and larger peptides.</text>
</comment>
<dbReference type="InterPro" id="IPR024079">
    <property type="entry name" value="MetalloPept_cat_dom_sf"/>
</dbReference>
<dbReference type="InterPro" id="IPR001567">
    <property type="entry name" value="Pept_M3A_M3B_dom"/>
</dbReference>
<reference evidence="18 19" key="1">
    <citation type="submission" date="2018-06" db="EMBL/GenBank/DDBJ databases">
        <authorList>
            <consortium name="Pathogen Informatics"/>
            <person name="Doyle S."/>
        </authorList>
    </citation>
    <scope>NUCLEOTIDE SEQUENCE [LARGE SCALE GENOMIC DNA]</scope>
    <source>
        <strain evidence="18 19">NCTC11842</strain>
    </source>
</reference>
<dbReference type="InterPro" id="IPR024077">
    <property type="entry name" value="Neurolysin/TOP_dom2"/>
</dbReference>
<dbReference type="FunFam" id="3.40.390.10:FF:000009">
    <property type="entry name" value="Oligopeptidase A"/>
    <property type="match status" value="1"/>
</dbReference>
<proteinExistence type="inferred from homology"/>
<dbReference type="GO" id="GO:0006508">
    <property type="term" value="P:proteolysis"/>
    <property type="evidence" value="ECO:0007669"/>
    <property type="project" value="UniProtKB-KW"/>
</dbReference>
<keyword evidence="5 15" id="KW-0645">Protease</keyword>
<sequence>MRLSLLFLAISTSLGSYALANETQSVTEAGTTVQEVNMADKNGSALQANPFFQESALPFQAPRFDLIKESDFEPAITEGIRQKLAEIEQIANNPEPPTFENTYVALEKAGALLDRVMTVFSALTGANTSDTLQRINEEQSPKLAALGDAITLNSTLFDRLQTVYDQRETLDLTPEDKRLIEITHQHFVLAGARLSETDKAQLKSLNQEAATLTTQFVNRLLAAAKNGALAVSNKDQLEGLSEPELKAAEQAAQDRHLDQQWLLTLQNTTQQPWLASLANRDTRKALFDASWNRAERGDANDTRSLIARLAKVRAEQARLLGFPDYATWKLQDQMAKKPEAALGFMRDIAPAATARAKREAADIQAVIDKQGGGFKLQAWDWPYYAEQVRKARYDLDESQIRPYFELNNVLQNGVFYAAQALYGITFKERTDIPVYQSDVKVYEVFDKDGSSMALFYTDFFARDNKSGGAWMGNFVDQSRLLGTKPVVYNVCNFTKPAPGQPALLSWDDVITLFHEFGHALHGMFADQMYGSISGANTPSDFVEFPSQINEHWAEDPKVFANYAKHYATGKPMPAELVEKIKTASRFNKGYDMTELLAAALLDMHWHMIAAEAPQQDVDAFEKAALEKDRINLSYVPPRYRSSYFMHIWGNGYAAGYYAYLWTQMLADDGFEWFREHGGLTPENGQRFRDMVLSRGNSTDLEQVYRDWRGHEPDIEPMLINRGLKGDSQG</sequence>
<comment type="catalytic activity">
    <reaction evidence="10">
        <text>Hydrolysis of unblocked, C-terminal dipeptides from oligopeptides, with broad specificity. Does not hydrolyze bonds in which P1' is Pro, or both P1 and P1' are Gly.</text>
        <dbReference type="EC" id="3.4.15.5"/>
    </reaction>
</comment>
<evidence type="ECO:0000256" key="7">
    <source>
        <dbReference type="ARBA" id="ARBA00022801"/>
    </source>
</evidence>
<dbReference type="SUPFAM" id="SSF55486">
    <property type="entry name" value="Metalloproteases ('zincins'), catalytic domain"/>
    <property type="match status" value="1"/>
</dbReference>
<keyword evidence="6 15" id="KW-0479">Metal-binding</keyword>
<evidence type="ECO:0000256" key="12">
    <source>
        <dbReference type="ARBA" id="ARBA00066668"/>
    </source>
</evidence>
<keyword evidence="16" id="KW-0732">Signal</keyword>
<evidence type="ECO:0000256" key="16">
    <source>
        <dbReference type="SAM" id="SignalP"/>
    </source>
</evidence>
<dbReference type="EMBL" id="UAUF01000012">
    <property type="protein sequence ID" value="SPZ07739.1"/>
    <property type="molecule type" value="Genomic_DNA"/>
</dbReference>
<evidence type="ECO:0000256" key="8">
    <source>
        <dbReference type="ARBA" id="ARBA00022833"/>
    </source>
</evidence>
<evidence type="ECO:0000256" key="5">
    <source>
        <dbReference type="ARBA" id="ARBA00022670"/>
    </source>
</evidence>
<dbReference type="Pfam" id="PF01432">
    <property type="entry name" value="Peptidase_M3"/>
    <property type="match status" value="1"/>
</dbReference>
<dbReference type="RefSeq" id="WP_010794690.1">
    <property type="nucleotide sequence ID" value="NZ_CP069262.1"/>
</dbReference>
<keyword evidence="9 15" id="KW-0482">Metalloprotease</keyword>
<feature type="domain" description="Peptidase M3A/M3B catalytic" evidence="17">
    <location>
        <begin position="274"/>
        <end position="721"/>
    </location>
</feature>
<evidence type="ECO:0000256" key="6">
    <source>
        <dbReference type="ARBA" id="ARBA00022723"/>
    </source>
</evidence>
<keyword evidence="4 18" id="KW-0121">Carboxypeptidase</keyword>
<keyword evidence="7 15" id="KW-0378">Hydrolase</keyword>
<protein>
    <recommendedName>
        <fullName evidence="13">Dipeptidyl carboxypeptidase</fullName>
        <ecNumber evidence="12">3.4.15.5</ecNumber>
    </recommendedName>
    <alternativeName>
        <fullName evidence="14">Peptidyl-dipeptidase Dcp</fullName>
    </alternativeName>
</protein>
<dbReference type="Gene3D" id="1.10.1370.10">
    <property type="entry name" value="Neurolysin, domain 3"/>
    <property type="match status" value="1"/>
</dbReference>
<evidence type="ECO:0000256" key="1">
    <source>
        <dbReference type="ARBA" id="ARBA00004496"/>
    </source>
</evidence>
<evidence type="ECO:0000256" key="14">
    <source>
        <dbReference type="ARBA" id="ARBA00075608"/>
    </source>
</evidence>
<dbReference type="Gene3D" id="3.40.390.10">
    <property type="entry name" value="Collagenase (Catalytic Domain)"/>
    <property type="match status" value="1"/>
</dbReference>
<name>A0A2X2EHT8_PSELU</name>